<dbReference type="PROSITE" id="PS00518">
    <property type="entry name" value="ZF_RING_1"/>
    <property type="match status" value="1"/>
</dbReference>
<reference evidence="8" key="1">
    <citation type="submission" date="2017-05" db="UniProtKB">
        <authorList>
            <consortium name="EnsemblMetazoa"/>
        </authorList>
    </citation>
    <scope>IDENTIFICATION</scope>
</reference>
<dbReference type="Pfam" id="PF13923">
    <property type="entry name" value="zf-C3HC4_2"/>
    <property type="match status" value="1"/>
</dbReference>
<evidence type="ECO:0008006" key="9">
    <source>
        <dbReference type="Google" id="ProtNLM"/>
    </source>
</evidence>
<feature type="zinc finger region" description="TRAF-type" evidence="4">
    <location>
        <begin position="166"/>
        <end position="212"/>
    </location>
</feature>
<evidence type="ECO:0000259" key="6">
    <source>
        <dbReference type="PROSITE" id="PS50089"/>
    </source>
</evidence>
<evidence type="ECO:0000256" key="5">
    <source>
        <dbReference type="SAM" id="Coils"/>
    </source>
</evidence>
<dbReference type="InterPro" id="IPR013083">
    <property type="entry name" value="Znf_RING/FYVE/PHD"/>
</dbReference>
<dbReference type="PROSITE" id="PS50145">
    <property type="entry name" value="ZF_TRAF"/>
    <property type="match status" value="2"/>
</dbReference>
<dbReference type="Gene3D" id="3.30.40.10">
    <property type="entry name" value="Zinc/RING finger domain, C3HC4 (zinc finger)"/>
    <property type="match status" value="3"/>
</dbReference>
<dbReference type="PROSITE" id="PS50089">
    <property type="entry name" value="ZF_RING_2"/>
    <property type="match status" value="1"/>
</dbReference>
<dbReference type="eggNOG" id="KOG0297">
    <property type="taxonomic scope" value="Eukaryota"/>
</dbReference>
<feature type="coiled-coil region" evidence="5">
    <location>
        <begin position="238"/>
        <end position="265"/>
    </location>
</feature>
<evidence type="ECO:0000256" key="3">
    <source>
        <dbReference type="ARBA" id="ARBA00022833"/>
    </source>
</evidence>
<evidence type="ECO:0000259" key="7">
    <source>
        <dbReference type="PROSITE" id="PS50145"/>
    </source>
</evidence>
<dbReference type="GO" id="GO:0008270">
    <property type="term" value="F:zinc ion binding"/>
    <property type="evidence" value="ECO:0007669"/>
    <property type="project" value="UniProtKB-KW"/>
</dbReference>
<feature type="domain" description="RING-type" evidence="6">
    <location>
        <begin position="23"/>
        <end position="62"/>
    </location>
</feature>
<proteinExistence type="predicted"/>
<dbReference type="SUPFAM" id="SSF49599">
    <property type="entry name" value="TRAF domain-like"/>
    <property type="match status" value="2"/>
</dbReference>
<dbReference type="SMART" id="SM00184">
    <property type="entry name" value="RING"/>
    <property type="match status" value="1"/>
</dbReference>
<dbReference type="OrthoDB" id="9049620at2759"/>
<feature type="zinc finger region" description="TRAF-type" evidence="4">
    <location>
        <begin position="103"/>
        <end position="153"/>
    </location>
</feature>
<feature type="domain" description="TRAF-type" evidence="7">
    <location>
        <begin position="166"/>
        <end position="212"/>
    </location>
</feature>
<dbReference type="PANTHER" id="PTHR10131">
    <property type="entry name" value="TNF RECEPTOR ASSOCIATED FACTOR"/>
    <property type="match status" value="1"/>
</dbReference>
<keyword evidence="3 4" id="KW-0862">Zinc</keyword>
<evidence type="ECO:0000256" key="1">
    <source>
        <dbReference type="ARBA" id="ARBA00022723"/>
    </source>
</evidence>
<dbReference type="SUPFAM" id="SSF57850">
    <property type="entry name" value="RING/U-box"/>
    <property type="match status" value="1"/>
</dbReference>
<keyword evidence="5" id="KW-0175">Coiled coil</keyword>
<dbReference type="Pfam" id="PF02176">
    <property type="entry name" value="zf-TRAF"/>
    <property type="match status" value="2"/>
</dbReference>
<keyword evidence="2 4" id="KW-0863">Zinc-finger</keyword>
<dbReference type="InterPro" id="IPR017907">
    <property type="entry name" value="Znf_RING_CS"/>
</dbReference>
<evidence type="ECO:0000256" key="2">
    <source>
        <dbReference type="ARBA" id="ARBA00022771"/>
    </source>
</evidence>
<dbReference type="EnsemblMetazoa" id="Aqu2.1.32679_001">
    <property type="protein sequence ID" value="Aqu2.1.32679_001"/>
    <property type="gene ID" value="Aqu2.1.32679"/>
</dbReference>
<dbReference type="InterPro" id="IPR001293">
    <property type="entry name" value="Znf_TRAF"/>
</dbReference>
<sequence>MSQFSKEELSFVKEVPEQIEIECPVCLNILTDPHLVTCCGHNFCGSCIERVKAGDGSCPMCKKKEYQSFIDKKCSHIINGLEVYCSNKEKGCQWKGELRNMSTHLNKEKREGECQYEEVKCLYRKCQEKKQRRYLEDHEDKECPQRPFGCQYCGEIGTFLSITKDHYEECRQYPVPCPNKCVSTNMPRGSLTDHIKECPLEPVDCVFSWAGCNDKPLRKDVHVHTADTKHMTLLAVACGELKKENEQMKQHVKMLQNENTILKDLVHNATVPDSYSLLPIKIQMGNKAAVHFYTGACGRHMSARILGSGCWCDAVLFAFHKGKFDKYNPKLPNIFLKYQPPGIDVDPFKVLDDTEATYEVLPDDVLDTVTGIDDIPPGVIVNRNYFSIMFTIKIYSE</sequence>
<dbReference type="PANTHER" id="PTHR10131:SF94">
    <property type="entry name" value="TNF RECEPTOR-ASSOCIATED FACTOR 4"/>
    <property type="match status" value="1"/>
</dbReference>
<dbReference type="AlphaFoldDB" id="A0A1X7UYT4"/>
<dbReference type="InParanoid" id="A0A1X7UYT4"/>
<evidence type="ECO:0000313" key="8">
    <source>
        <dbReference type="EnsemblMetazoa" id="Aqu2.1.32679_001"/>
    </source>
</evidence>
<protein>
    <recommendedName>
        <fullName evidence="9">RING-type domain-containing protein</fullName>
    </recommendedName>
</protein>
<accession>A0A1X7UYT4</accession>
<feature type="domain" description="TRAF-type" evidence="7">
    <location>
        <begin position="103"/>
        <end position="153"/>
    </location>
</feature>
<keyword evidence="1 4" id="KW-0479">Metal-binding</keyword>
<name>A0A1X7UYT4_AMPQE</name>
<organism evidence="8">
    <name type="scientific">Amphimedon queenslandica</name>
    <name type="common">Sponge</name>
    <dbReference type="NCBI Taxonomy" id="400682"/>
    <lineage>
        <taxon>Eukaryota</taxon>
        <taxon>Metazoa</taxon>
        <taxon>Porifera</taxon>
        <taxon>Demospongiae</taxon>
        <taxon>Heteroscleromorpha</taxon>
        <taxon>Haplosclerida</taxon>
        <taxon>Niphatidae</taxon>
        <taxon>Amphimedon</taxon>
    </lineage>
</organism>
<evidence type="ECO:0000256" key="4">
    <source>
        <dbReference type="PROSITE-ProRule" id="PRU00207"/>
    </source>
</evidence>
<dbReference type="InterPro" id="IPR001841">
    <property type="entry name" value="Znf_RING"/>
</dbReference>